<name>A0A949N5H3_9ACTN</name>
<gene>
    <name evidence="5" type="ORF">JGS22_010340</name>
</gene>
<feature type="region of interest" description="Disordered" evidence="3">
    <location>
        <begin position="1"/>
        <end position="60"/>
    </location>
</feature>
<keyword evidence="6" id="KW-1185">Reference proteome</keyword>
<evidence type="ECO:0000256" key="2">
    <source>
        <dbReference type="ARBA" id="ARBA00023163"/>
    </source>
</evidence>
<feature type="compositionally biased region" description="Gly residues" evidence="3">
    <location>
        <begin position="29"/>
        <end position="45"/>
    </location>
</feature>
<evidence type="ECO:0000256" key="3">
    <source>
        <dbReference type="SAM" id="MobiDB-lite"/>
    </source>
</evidence>
<protein>
    <submittedName>
        <fullName evidence="5">Zf-HC2 domain-containing protein</fullName>
    </submittedName>
</protein>
<feature type="compositionally biased region" description="Gly residues" evidence="3">
    <location>
        <begin position="240"/>
        <end position="249"/>
    </location>
</feature>
<organism evidence="5 6">
    <name type="scientific">Streptomyces tardus</name>
    <dbReference type="NCBI Taxonomy" id="2780544"/>
    <lineage>
        <taxon>Bacteria</taxon>
        <taxon>Bacillati</taxon>
        <taxon>Actinomycetota</taxon>
        <taxon>Actinomycetes</taxon>
        <taxon>Kitasatosporales</taxon>
        <taxon>Streptomycetaceae</taxon>
        <taxon>Streptomyces</taxon>
    </lineage>
</organism>
<feature type="region of interest" description="Disordered" evidence="3">
    <location>
        <begin position="230"/>
        <end position="263"/>
    </location>
</feature>
<dbReference type="Proteomes" id="UP000694501">
    <property type="component" value="Unassembled WGS sequence"/>
</dbReference>
<dbReference type="InterPro" id="IPR041916">
    <property type="entry name" value="Anti_sigma_zinc_sf"/>
</dbReference>
<reference evidence="5" key="1">
    <citation type="submission" date="2021-06" db="EMBL/GenBank/DDBJ databases">
        <title>Sequencing of actinobacteria type strains.</title>
        <authorList>
            <person name="Nguyen G.-S."/>
            <person name="Wentzel A."/>
        </authorList>
    </citation>
    <scope>NUCLEOTIDE SEQUENCE</scope>
    <source>
        <strain evidence="5">P38-E01</strain>
    </source>
</reference>
<dbReference type="EMBL" id="JAELVF020000001">
    <property type="protein sequence ID" value="MBU7597997.1"/>
    <property type="molecule type" value="Genomic_DNA"/>
</dbReference>
<dbReference type="AlphaFoldDB" id="A0A949N5H3"/>
<sequence>MPGGGSQFDEFGRALRASPRAHGEHELPPGGGQAGDQRAGGGAPAAGGPQADRRRVRGLRGVRGVRRVRGGRGGGQTVNDDSGEHLRLQHLLGAWALHACSPEETVEVEEHLLDCAACASEADRLRSAIGLLHPHMNLDLAPALRAEVLGACLSARAPEVGVPDYAQPYDAETARLDALLADLSEEEWDAGVQLEWFEGEETARRGTSVSGVLGHLLVVDGMVASSLGLPDPLRGRGRGRGGVGDGMGGEGERPEQRAEDRTEAFWEQVDSDWRQLDSEPPERWPGADGGPGSLRRVWRDQAHELIRTCAFSGKGVADIAVPYGDGVVLPLRLALLDRAFETWIHATDIAEAVDYPYPPPVPEHLRTLISVAVSMLPSVLAARRQAGLASPPVPVARPGSASRSLCLRIEGESGGEWYLPLDDPGGPAGPENCVSQVVLPEVQFCRLAAGHLPPRRAAEGQQGDQQAVVELLYATASMSRL</sequence>
<dbReference type="SUPFAM" id="SSF109854">
    <property type="entry name" value="DinB/YfiT-like putative metalloenzymes"/>
    <property type="match status" value="1"/>
</dbReference>
<dbReference type="Pfam" id="PF13490">
    <property type="entry name" value="zf-HC2"/>
    <property type="match status" value="1"/>
</dbReference>
<dbReference type="InterPro" id="IPR027383">
    <property type="entry name" value="Znf_put"/>
</dbReference>
<evidence type="ECO:0000313" key="6">
    <source>
        <dbReference type="Proteomes" id="UP000694501"/>
    </source>
</evidence>
<keyword evidence="1" id="KW-0805">Transcription regulation</keyword>
<evidence type="ECO:0000256" key="1">
    <source>
        <dbReference type="ARBA" id="ARBA00023015"/>
    </source>
</evidence>
<feature type="domain" description="Putative zinc-finger" evidence="4">
    <location>
        <begin position="89"/>
        <end position="119"/>
    </location>
</feature>
<evidence type="ECO:0000259" key="4">
    <source>
        <dbReference type="Pfam" id="PF13490"/>
    </source>
</evidence>
<evidence type="ECO:0000313" key="5">
    <source>
        <dbReference type="EMBL" id="MBU7597997.1"/>
    </source>
</evidence>
<keyword evidence="2" id="KW-0804">Transcription</keyword>
<dbReference type="Gene3D" id="1.10.10.1320">
    <property type="entry name" value="Anti-sigma factor, zinc-finger domain"/>
    <property type="match status" value="1"/>
</dbReference>
<feature type="compositionally biased region" description="Basic and acidic residues" evidence="3">
    <location>
        <begin position="250"/>
        <end position="263"/>
    </location>
</feature>
<accession>A0A949N5H3</accession>
<proteinExistence type="predicted"/>
<comment type="caution">
    <text evidence="5">The sequence shown here is derived from an EMBL/GenBank/DDBJ whole genome shotgun (WGS) entry which is preliminary data.</text>
</comment>
<dbReference type="InterPro" id="IPR034660">
    <property type="entry name" value="DinB/YfiT-like"/>
</dbReference>